<dbReference type="EMBL" id="NKHG01000134">
    <property type="protein sequence ID" value="PCK17733.1"/>
    <property type="molecule type" value="Genomic_DNA"/>
</dbReference>
<dbReference type="SUPFAM" id="SSF88659">
    <property type="entry name" value="Sigma3 and sigma4 domains of RNA polymerase sigma factors"/>
    <property type="match status" value="1"/>
</dbReference>
<dbReference type="Proteomes" id="UP000228754">
    <property type="component" value="Unassembled WGS sequence"/>
</dbReference>
<name>A0A2A5IKH3_BACPU</name>
<sequence length="154" mass="17981">MTDQMIAWKVEEWIRDYEFMLREIDRLTRLLNRVEFAGGQKLTATYGDEAVMPKGSAGISQAELRHLDRREKRLLKYEAIANFLNKAVDQMQEERHLIVYDCMMTGMSYTAISDHLECSRDTIRKIKTEIIGNIVKEVKKVNFLQHLKSLKTAV</sequence>
<gene>
    <name evidence="1" type="ORF">CEY02_19605</name>
</gene>
<protein>
    <submittedName>
        <fullName evidence="1">Uncharacterized protein</fullName>
    </submittedName>
</protein>
<accession>A0A2A5IKH3</accession>
<dbReference type="InterPro" id="IPR013324">
    <property type="entry name" value="RNA_pol_sigma_r3/r4-like"/>
</dbReference>
<proteinExistence type="predicted"/>
<organism evidence="1 2">
    <name type="scientific">Bacillus pumilus</name>
    <name type="common">Bacillus mesentericus</name>
    <dbReference type="NCBI Taxonomy" id="1408"/>
    <lineage>
        <taxon>Bacteria</taxon>
        <taxon>Bacillati</taxon>
        <taxon>Bacillota</taxon>
        <taxon>Bacilli</taxon>
        <taxon>Bacillales</taxon>
        <taxon>Bacillaceae</taxon>
        <taxon>Bacillus</taxon>
    </lineage>
</organism>
<reference evidence="1 2" key="1">
    <citation type="submission" date="2017-06" db="EMBL/GenBank/DDBJ databases">
        <title>Draft Genome Sequence of Bacillus sp Strain 36R Isolated from saline sediment at Atanasia, Sonora, Mexico.</title>
        <authorList>
            <person name="Sanchez Diaz R."/>
            <person name="Quiroz Macias M.E."/>
            <person name="Ibarra Gamez J.C."/>
            <person name="Enciso Ibarra J."/>
            <person name="Gomez Gil B."/>
            <person name="Galaviz Silva L."/>
        </authorList>
    </citation>
    <scope>NUCLEOTIDE SEQUENCE [LARGE SCALE GENOMIC DNA]</scope>
    <source>
        <strain evidence="1 2">36R_ATNSAL</strain>
    </source>
</reference>
<evidence type="ECO:0000313" key="2">
    <source>
        <dbReference type="Proteomes" id="UP000228754"/>
    </source>
</evidence>
<dbReference type="AlphaFoldDB" id="A0A2A5IKH3"/>
<comment type="caution">
    <text evidence="1">The sequence shown here is derived from an EMBL/GenBank/DDBJ whole genome shotgun (WGS) entry which is preliminary data.</text>
</comment>
<dbReference type="OrthoDB" id="8910390at2"/>
<evidence type="ECO:0000313" key="1">
    <source>
        <dbReference type="EMBL" id="PCK17733.1"/>
    </source>
</evidence>